<proteinExistence type="predicted"/>
<evidence type="ECO:0000313" key="2">
    <source>
        <dbReference type="Proteomes" id="UP000375525"/>
    </source>
</evidence>
<organism evidence="1 2">
    <name type="scientific">Pseudomonas fluorescens</name>
    <dbReference type="NCBI Taxonomy" id="294"/>
    <lineage>
        <taxon>Bacteria</taxon>
        <taxon>Pseudomonadati</taxon>
        <taxon>Pseudomonadota</taxon>
        <taxon>Gammaproteobacteria</taxon>
        <taxon>Pseudomonadales</taxon>
        <taxon>Pseudomonadaceae</taxon>
        <taxon>Pseudomonas</taxon>
    </lineage>
</organism>
<sequence>MTQSVNRISQAACHARIAIQPTHGLHAFATVAAANAPEQHAEAYRVAENGQIANGPLAILMSG</sequence>
<gene>
    <name evidence="1" type="ORF">PS880_06164</name>
</gene>
<dbReference type="EMBL" id="CABVIH010000055">
    <property type="protein sequence ID" value="VVP60536.1"/>
    <property type="molecule type" value="Genomic_DNA"/>
</dbReference>
<dbReference type="AlphaFoldDB" id="A0A5E7QE74"/>
<evidence type="ECO:0000313" key="1">
    <source>
        <dbReference type="EMBL" id="VVP60536.1"/>
    </source>
</evidence>
<reference evidence="1 2" key="1">
    <citation type="submission" date="2019-09" db="EMBL/GenBank/DDBJ databases">
        <authorList>
            <person name="Chandra G."/>
            <person name="Truman W A."/>
        </authorList>
    </citation>
    <scope>NUCLEOTIDE SEQUENCE [LARGE SCALE GENOMIC DNA]</scope>
    <source>
        <strain evidence="1">PS880</strain>
    </source>
</reference>
<accession>A0A5E7QE74</accession>
<name>A0A5E7QE74_PSEFL</name>
<protein>
    <submittedName>
        <fullName evidence="1">Uncharacterized protein</fullName>
    </submittedName>
</protein>
<dbReference type="Proteomes" id="UP000375525">
    <property type="component" value="Unassembled WGS sequence"/>
</dbReference>